<keyword evidence="5" id="KW-1185">Reference proteome</keyword>
<protein>
    <recommendedName>
        <fullName evidence="3">BZIP domain-containing protein</fullName>
    </recommendedName>
</protein>
<name>A0A7R9FRY3_9CRUS</name>
<organism evidence="4">
    <name type="scientific">Darwinula stevensoni</name>
    <dbReference type="NCBI Taxonomy" id="69355"/>
    <lineage>
        <taxon>Eukaryota</taxon>
        <taxon>Metazoa</taxon>
        <taxon>Ecdysozoa</taxon>
        <taxon>Arthropoda</taxon>
        <taxon>Crustacea</taxon>
        <taxon>Oligostraca</taxon>
        <taxon>Ostracoda</taxon>
        <taxon>Podocopa</taxon>
        <taxon>Podocopida</taxon>
        <taxon>Darwinulocopina</taxon>
        <taxon>Darwinuloidea</taxon>
        <taxon>Darwinulidae</taxon>
        <taxon>Darwinula</taxon>
    </lineage>
</organism>
<evidence type="ECO:0000259" key="3">
    <source>
        <dbReference type="PROSITE" id="PS00036"/>
    </source>
</evidence>
<feature type="compositionally biased region" description="Basic residues" evidence="2">
    <location>
        <begin position="43"/>
        <end position="52"/>
    </location>
</feature>
<dbReference type="InterPro" id="IPR004827">
    <property type="entry name" value="bZIP"/>
</dbReference>
<feature type="compositionally biased region" description="Acidic residues" evidence="2">
    <location>
        <begin position="18"/>
        <end position="32"/>
    </location>
</feature>
<evidence type="ECO:0000313" key="4">
    <source>
        <dbReference type="EMBL" id="CAD7252471.1"/>
    </source>
</evidence>
<evidence type="ECO:0000256" key="2">
    <source>
        <dbReference type="SAM" id="MobiDB-lite"/>
    </source>
</evidence>
<sequence>MAGAVTEPSVDKFNHEAADDDTLILEGEEGGDADIRSGSPTAIKKKKKKKKKGRSGFDLRMKWQNLEKVVDQAFNSMFYRSSAGATENAASMSPGGSYYSDANGTPNLTPFLSYQLAESVPLSIDPDLQYLDSIISGFEKSASKSTLSALNGLAVMVNSGSPSPHGSSAFQEDMITFELRNNFQQVIPTTALKSHGTDYFGNDLSPMPVRVDFSPEEQHNHFPLGEENGGGMRMEAEQLRKWHTKSQSPQDDVKTKQARNRLSAKKYRQKYKLKQQKKAEELEKEIRKNRQLQQKKYEMKRVLNWLRPFTMQVVVSKYHCRQPQFCYVLQDSVSHFHPS</sequence>
<accession>A0A7R9FRY3</accession>
<keyword evidence="1" id="KW-0175">Coiled coil</keyword>
<dbReference type="EMBL" id="CAJPEV010004475">
    <property type="protein sequence ID" value="CAG0901839.1"/>
    <property type="molecule type" value="Genomic_DNA"/>
</dbReference>
<dbReference type="CDD" id="cd14686">
    <property type="entry name" value="bZIP"/>
    <property type="match status" value="1"/>
</dbReference>
<dbReference type="Proteomes" id="UP000677054">
    <property type="component" value="Unassembled WGS sequence"/>
</dbReference>
<evidence type="ECO:0000256" key="1">
    <source>
        <dbReference type="SAM" id="Coils"/>
    </source>
</evidence>
<dbReference type="EMBL" id="LR903992">
    <property type="protein sequence ID" value="CAD7252471.1"/>
    <property type="molecule type" value="Genomic_DNA"/>
</dbReference>
<gene>
    <name evidence="4" type="ORF">DSTB1V02_LOCUS12229</name>
</gene>
<feature type="domain" description="BZIP" evidence="3">
    <location>
        <begin position="256"/>
        <end position="270"/>
    </location>
</feature>
<proteinExistence type="predicted"/>
<dbReference type="AlphaFoldDB" id="A0A7R9FRY3"/>
<dbReference type="PROSITE" id="PS00036">
    <property type="entry name" value="BZIP_BASIC"/>
    <property type="match status" value="1"/>
</dbReference>
<evidence type="ECO:0000313" key="5">
    <source>
        <dbReference type="Proteomes" id="UP000677054"/>
    </source>
</evidence>
<feature type="coiled-coil region" evidence="1">
    <location>
        <begin position="264"/>
        <end position="295"/>
    </location>
</feature>
<dbReference type="GO" id="GO:0003700">
    <property type="term" value="F:DNA-binding transcription factor activity"/>
    <property type="evidence" value="ECO:0007669"/>
    <property type="project" value="InterPro"/>
</dbReference>
<feature type="region of interest" description="Disordered" evidence="2">
    <location>
        <begin position="1"/>
        <end position="52"/>
    </location>
</feature>
<reference evidence="4" key="1">
    <citation type="submission" date="2020-11" db="EMBL/GenBank/DDBJ databases">
        <authorList>
            <person name="Tran Van P."/>
        </authorList>
    </citation>
    <scope>NUCLEOTIDE SEQUENCE</scope>
</reference>